<protein>
    <submittedName>
        <fullName evidence="1">Uncharacterized protein</fullName>
    </submittedName>
</protein>
<organism evidence="1 2">
    <name type="scientific">Dreissena polymorpha</name>
    <name type="common">Zebra mussel</name>
    <name type="synonym">Mytilus polymorpha</name>
    <dbReference type="NCBI Taxonomy" id="45954"/>
    <lineage>
        <taxon>Eukaryota</taxon>
        <taxon>Metazoa</taxon>
        <taxon>Spiralia</taxon>
        <taxon>Lophotrochozoa</taxon>
        <taxon>Mollusca</taxon>
        <taxon>Bivalvia</taxon>
        <taxon>Autobranchia</taxon>
        <taxon>Heteroconchia</taxon>
        <taxon>Euheterodonta</taxon>
        <taxon>Imparidentia</taxon>
        <taxon>Neoheterodontei</taxon>
        <taxon>Myida</taxon>
        <taxon>Dreissenoidea</taxon>
        <taxon>Dreissenidae</taxon>
        <taxon>Dreissena</taxon>
    </lineage>
</organism>
<sequence>MCTYVAVRETSVISLYTMISLPVCVHVRVYSSSIEVVRSAEYRTRNLAVYEVS</sequence>
<reference evidence="1" key="1">
    <citation type="journal article" date="2019" name="bioRxiv">
        <title>The Genome of the Zebra Mussel, Dreissena polymorpha: A Resource for Invasive Species Research.</title>
        <authorList>
            <person name="McCartney M.A."/>
            <person name="Auch B."/>
            <person name="Kono T."/>
            <person name="Mallez S."/>
            <person name="Zhang Y."/>
            <person name="Obille A."/>
            <person name="Becker A."/>
            <person name="Abrahante J.E."/>
            <person name="Garbe J."/>
            <person name="Badalamenti J.P."/>
            <person name="Herman A."/>
            <person name="Mangelson H."/>
            <person name="Liachko I."/>
            <person name="Sullivan S."/>
            <person name="Sone E.D."/>
            <person name="Koren S."/>
            <person name="Silverstein K.A.T."/>
            <person name="Beckman K.B."/>
            <person name="Gohl D.M."/>
        </authorList>
    </citation>
    <scope>NUCLEOTIDE SEQUENCE</scope>
    <source>
        <strain evidence="1">Duluth1</strain>
        <tissue evidence="1">Whole animal</tissue>
    </source>
</reference>
<dbReference type="AlphaFoldDB" id="A0A9D4M2K4"/>
<gene>
    <name evidence="1" type="ORF">DPMN_031811</name>
</gene>
<accession>A0A9D4M2K4</accession>
<dbReference type="EMBL" id="JAIWYP010000002">
    <property type="protein sequence ID" value="KAH3868660.1"/>
    <property type="molecule type" value="Genomic_DNA"/>
</dbReference>
<reference evidence="1" key="2">
    <citation type="submission" date="2020-11" db="EMBL/GenBank/DDBJ databases">
        <authorList>
            <person name="McCartney M.A."/>
            <person name="Auch B."/>
            <person name="Kono T."/>
            <person name="Mallez S."/>
            <person name="Becker A."/>
            <person name="Gohl D.M."/>
            <person name="Silverstein K.A.T."/>
            <person name="Koren S."/>
            <person name="Bechman K.B."/>
            <person name="Herman A."/>
            <person name="Abrahante J.E."/>
            <person name="Garbe J."/>
        </authorList>
    </citation>
    <scope>NUCLEOTIDE SEQUENCE</scope>
    <source>
        <strain evidence="1">Duluth1</strain>
        <tissue evidence="1">Whole animal</tissue>
    </source>
</reference>
<dbReference type="Proteomes" id="UP000828390">
    <property type="component" value="Unassembled WGS sequence"/>
</dbReference>
<evidence type="ECO:0000313" key="2">
    <source>
        <dbReference type="Proteomes" id="UP000828390"/>
    </source>
</evidence>
<comment type="caution">
    <text evidence="1">The sequence shown here is derived from an EMBL/GenBank/DDBJ whole genome shotgun (WGS) entry which is preliminary data.</text>
</comment>
<proteinExistence type="predicted"/>
<evidence type="ECO:0000313" key="1">
    <source>
        <dbReference type="EMBL" id="KAH3868660.1"/>
    </source>
</evidence>
<keyword evidence="2" id="KW-1185">Reference proteome</keyword>
<name>A0A9D4M2K4_DREPO</name>